<organism evidence="3 4">
    <name type="scientific">Rhizophagus clarus</name>
    <dbReference type="NCBI Taxonomy" id="94130"/>
    <lineage>
        <taxon>Eukaryota</taxon>
        <taxon>Fungi</taxon>
        <taxon>Fungi incertae sedis</taxon>
        <taxon>Mucoromycota</taxon>
        <taxon>Glomeromycotina</taxon>
        <taxon>Glomeromycetes</taxon>
        <taxon>Glomerales</taxon>
        <taxon>Glomeraceae</taxon>
        <taxon>Rhizophagus</taxon>
    </lineage>
</organism>
<reference evidence="3" key="1">
    <citation type="submission" date="2019-10" db="EMBL/GenBank/DDBJ databases">
        <title>Conservation and host-specific expression of non-tandemly repeated heterogenous ribosome RNA gene in arbuscular mycorrhizal fungi.</title>
        <authorList>
            <person name="Maeda T."/>
            <person name="Kobayashi Y."/>
            <person name="Nakagawa T."/>
            <person name="Ezawa T."/>
            <person name="Yamaguchi K."/>
            <person name="Bino T."/>
            <person name="Nishimoto Y."/>
            <person name="Shigenobu S."/>
            <person name="Kawaguchi M."/>
        </authorList>
    </citation>
    <scope>NUCLEOTIDE SEQUENCE</scope>
    <source>
        <strain evidence="3">HR1</strain>
    </source>
</reference>
<feature type="compositionally biased region" description="Polar residues" evidence="1">
    <location>
        <begin position="110"/>
        <end position="122"/>
    </location>
</feature>
<name>A0A8H3LG31_9GLOM</name>
<feature type="transmembrane region" description="Helical" evidence="2">
    <location>
        <begin position="32"/>
        <end position="60"/>
    </location>
</feature>
<dbReference type="Proteomes" id="UP000615446">
    <property type="component" value="Unassembled WGS sequence"/>
</dbReference>
<evidence type="ECO:0000313" key="3">
    <source>
        <dbReference type="EMBL" id="GES85976.1"/>
    </source>
</evidence>
<keyword evidence="2" id="KW-0812">Transmembrane</keyword>
<evidence type="ECO:0000313" key="4">
    <source>
        <dbReference type="Proteomes" id="UP000615446"/>
    </source>
</evidence>
<protein>
    <submittedName>
        <fullName evidence="3">Uncharacterized protein</fullName>
    </submittedName>
</protein>
<feature type="region of interest" description="Disordered" evidence="1">
    <location>
        <begin position="81"/>
        <end position="122"/>
    </location>
</feature>
<sequence>MEPYFSTAKMSSLQLRLAKEEMFSTLKYQTKALLLAANIIGTLCYLSSTVFLDSVIFSILDQLSREMEKQIEVINKSHQSELEAATNKGKSVCIDPPDDFPKMEIDTEVPHQSNAVQSTQSL</sequence>
<feature type="compositionally biased region" description="Basic and acidic residues" evidence="1">
    <location>
        <begin position="99"/>
        <end position="109"/>
    </location>
</feature>
<evidence type="ECO:0000256" key="1">
    <source>
        <dbReference type="SAM" id="MobiDB-lite"/>
    </source>
</evidence>
<accession>A0A8H3LG31</accession>
<dbReference type="AlphaFoldDB" id="A0A8H3LG31"/>
<keyword evidence="2" id="KW-0472">Membrane</keyword>
<keyword evidence="2" id="KW-1133">Transmembrane helix</keyword>
<gene>
    <name evidence="3" type="ORF">RCL2_001305600</name>
</gene>
<dbReference type="EMBL" id="BLAL01000160">
    <property type="protein sequence ID" value="GES85976.1"/>
    <property type="molecule type" value="Genomic_DNA"/>
</dbReference>
<comment type="caution">
    <text evidence="3">The sequence shown here is derived from an EMBL/GenBank/DDBJ whole genome shotgun (WGS) entry which is preliminary data.</text>
</comment>
<evidence type="ECO:0000256" key="2">
    <source>
        <dbReference type="SAM" id="Phobius"/>
    </source>
</evidence>
<proteinExistence type="predicted"/>